<dbReference type="RefSeq" id="WP_156638734.1">
    <property type="nucleotide sequence ID" value="NZ_AZDY01000001.1"/>
</dbReference>
<dbReference type="AlphaFoldDB" id="A0A0R1KP51"/>
<name>A0A0R1KP51_9LACO</name>
<dbReference type="EMBL" id="AZDY01000001">
    <property type="protein sequence ID" value="KRK85029.1"/>
    <property type="molecule type" value="Genomic_DNA"/>
</dbReference>
<gene>
    <name evidence="1" type="ORF">FC78_GL000830</name>
</gene>
<sequence>MKKELIDSSKEFNDDWDKVSQYIMKTYEKEFHHFPNSIDLVVSDGSQRIEIHL</sequence>
<evidence type="ECO:0000313" key="1">
    <source>
        <dbReference type="EMBL" id="KRK85029.1"/>
    </source>
</evidence>
<keyword evidence="2" id="KW-1185">Reference proteome</keyword>
<proteinExistence type="predicted"/>
<accession>A0A0R1KP51</accession>
<dbReference type="PATRIC" id="fig|1423788.3.peg.855"/>
<dbReference type="Proteomes" id="UP000051515">
    <property type="component" value="Unassembled WGS sequence"/>
</dbReference>
<evidence type="ECO:0000313" key="2">
    <source>
        <dbReference type="Proteomes" id="UP000051515"/>
    </source>
</evidence>
<reference evidence="1 2" key="1">
    <citation type="journal article" date="2015" name="Genome Announc.">
        <title>Expanding the biotechnology potential of lactobacilli through comparative genomics of 213 strains and associated genera.</title>
        <authorList>
            <person name="Sun Z."/>
            <person name="Harris H.M."/>
            <person name="McCann A."/>
            <person name="Guo C."/>
            <person name="Argimon S."/>
            <person name="Zhang W."/>
            <person name="Yang X."/>
            <person name="Jeffery I.B."/>
            <person name="Cooney J.C."/>
            <person name="Kagawa T.F."/>
            <person name="Liu W."/>
            <person name="Song Y."/>
            <person name="Salvetti E."/>
            <person name="Wrobel A."/>
            <person name="Rasinkangas P."/>
            <person name="Parkhill J."/>
            <person name="Rea M.C."/>
            <person name="O'Sullivan O."/>
            <person name="Ritari J."/>
            <person name="Douillard F.P."/>
            <person name="Paul Ross R."/>
            <person name="Yang R."/>
            <person name="Briner A.E."/>
            <person name="Felis G.E."/>
            <person name="de Vos W.M."/>
            <person name="Barrangou R."/>
            <person name="Klaenhammer T.R."/>
            <person name="Caufield P.W."/>
            <person name="Cui Y."/>
            <person name="Zhang H."/>
            <person name="O'Toole P.W."/>
        </authorList>
    </citation>
    <scope>NUCLEOTIDE SEQUENCE [LARGE SCALE GENOMIC DNA]</scope>
    <source>
        <strain evidence="1 2">DSM 19674</strain>
    </source>
</reference>
<organism evidence="1 2">
    <name type="scientific">Companilactobacillus bobalius DSM 19674</name>
    <dbReference type="NCBI Taxonomy" id="1423788"/>
    <lineage>
        <taxon>Bacteria</taxon>
        <taxon>Bacillati</taxon>
        <taxon>Bacillota</taxon>
        <taxon>Bacilli</taxon>
        <taxon>Lactobacillales</taxon>
        <taxon>Lactobacillaceae</taxon>
        <taxon>Companilactobacillus</taxon>
        <taxon>Companilactobacillus bobalius</taxon>
    </lineage>
</organism>
<comment type="caution">
    <text evidence="1">The sequence shown here is derived from an EMBL/GenBank/DDBJ whole genome shotgun (WGS) entry which is preliminary data.</text>
</comment>
<protein>
    <submittedName>
        <fullName evidence="1">Uncharacterized protein</fullName>
    </submittedName>
</protein>